<evidence type="ECO:0000313" key="1">
    <source>
        <dbReference type="EMBL" id="TFI59457.1"/>
    </source>
</evidence>
<organism evidence="1 2">
    <name type="scientific">Sphingomonas parva</name>
    <dbReference type="NCBI Taxonomy" id="2555898"/>
    <lineage>
        <taxon>Bacteria</taxon>
        <taxon>Pseudomonadati</taxon>
        <taxon>Pseudomonadota</taxon>
        <taxon>Alphaproteobacteria</taxon>
        <taxon>Sphingomonadales</taxon>
        <taxon>Sphingomonadaceae</taxon>
        <taxon>Sphingomonas</taxon>
    </lineage>
</organism>
<comment type="caution">
    <text evidence="1">The sequence shown here is derived from an EMBL/GenBank/DDBJ whole genome shotgun (WGS) entry which is preliminary data.</text>
</comment>
<dbReference type="OrthoDB" id="7595314at2"/>
<keyword evidence="2" id="KW-1185">Reference proteome</keyword>
<sequence length="177" mass="20346">MGLIVQHIWMRWTKRSRGANAPLTRPRLQEAYRLPADQAGALAAGVAWVHEIKAVEADGFEIRETFRAGSDKPGVVDLGVLKATPGIDYWVSLHDPSPYRRRTKWPAKLPSPLFELRRGHVARIDWNGRFRMSTMGSNLSYYFEQHIYWLKIVGAPEHDPFTGVVPWKHVDLRTEIY</sequence>
<dbReference type="Proteomes" id="UP000298213">
    <property type="component" value="Unassembled WGS sequence"/>
</dbReference>
<name>A0A4Y8ZVF4_9SPHN</name>
<gene>
    <name evidence="1" type="ORF">E2493_04500</name>
</gene>
<protein>
    <submittedName>
        <fullName evidence="1">Uncharacterized protein</fullName>
    </submittedName>
</protein>
<dbReference type="AlphaFoldDB" id="A0A4Y8ZVF4"/>
<proteinExistence type="predicted"/>
<evidence type="ECO:0000313" key="2">
    <source>
        <dbReference type="Proteomes" id="UP000298213"/>
    </source>
</evidence>
<reference evidence="1 2" key="1">
    <citation type="submission" date="2019-03" db="EMBL/GenBank/DDBJ databases">
        <title>Genome sequence of Sphingomonas sp. 17J27-24.</title>
        <authorList>
            <person name="Kim M."/>
            <person name="Maeng S."/>
            <person name="Sathiyaraj S."/>
        </authorList>
    </citation>
    <scope>NUCLEOTIDE SEQUENCE [LARGE SCALE GENOMIC DNA]</scope>
    <source>
        <strain evidence="1 2">17J27-24</strain>
    </source>
</reference>
<accession>A0A4Y8ZVF4</accession>
<dbReference type="EMBL" id="SPDV01000007">
    <property type="protein sequence ID" value="TFI59457.1"/>
    <property type="molecule type" value="Genomic_DNA"/>
</dbReference>
<dbReference type="RefSeq" id="WP_135084148.1">
    <property type="nucleotide sequence ID" value="NZ_SPDV01000007.1"/>
</dbReference>